<dbReference type="Proteomes" id="UP000283387">
    <property type="component" value="Unassembled WGS sequence"/>
</dbReference>
<gene>
    <name evidence="1" type="ORF">BC643_2346</name>
</gene>
<reference evidence="1 2" key="1">
    <citation type="submission" date="2018-09" db="EMBL/GenBank/DDBJ databases">
        <title>Genomic Encyclopedia of Archaeal and Bacterial Type Strains, Phase II (KMG-II): from individual species to whole genera.</title>
        <authorList>
            <person name="Goeker M."/>
        </authorList>
    </citation>
    <scope>NUCLEOTIDE SEQUENCE [LARGE SCALE GENOMIC DNA]</scope>
    <source>
        <strain evidence="1 2">DSM 27148</strain>
    </source>
</reference>
<name>A0A419W920_9BACT</name>
<dbReference type="InterPro" id="IPR038636">
    <property type="entry name" value="Wzi_sf"/>
</dbReference>
<evidence type="ECO:0000313" key="2">
    <source>
        <dbReference type="Proteomes" id="UP000283387"/>
    </source>
</evidence>
<accession>A0A419W920</accession>
<organism evidence="1 2">
    <name type="scientific">Mangrovibacterium diazotrophicum</name>
    <dbReference type="NCBI Taxonomy" id="1261403"/>
    <lineage>
        <taxon>Bacteria</taxon>
        <taxon>Pseudomonadati</taxon>
        <taxon>Bacteroidota</taxon>
        <taxon>Bacteroidia</taxon>
        <taxon>Marinilabiliales</taxon>
        <taxon>Prolixibacteraceae</taxon>
        <taxon>Mangrovibacterium</taxon>
    </lineage>
</organism>
<protein>
    <submittedName>
        <fullName evidence="1">Capsule assembly protein Wzi</fullName>
    </submittedName>
</protein>
<sequence length="541" mass="60355">MKTQNTIIGLILCLNLQAQVPADTTSNPILHNYNQNLVALSAGNERQNILPGGLEKPVPAVTTAHSQSIAPISEENTYGAFMTAGLFATTDGTVPFWMRSRRFGSIPADGLSASIIAGAHKEYDNTPNQLFAWGAGVEARFNAASNSELILIEGYTKGRLGVFQLKAGRFRETTGLVDSTLSSGAFSVSGNALGIPQIQIGFPDYWDVPLTNGVFALKWSLVHGWMGTYTINDDDGNLRLETYLHQKSIYGRLGKPSWKVKFYAGLNHQVTWGNEKQIYPSWGLSNFETYKYVFLGKAYGTSSIPESKVGNHLGSIDQAMEWDMKSVLFTGYHQFFYDIGGLAKLSNAKDGLWGISLKNKSPKESSWQWQKFLVEFLYSKSQGGEVDSKPRPSGAEDYYNNFLYYEGWSYQGENLGNPLFTTKKYIQEGYPAKSYQYYPNNRLMAFHGGADFSVYDWQCRALLTYSVNWGTYSTSPAERSLGDRIVYHDPPYFPEINQFSALVETRKPLRNGFELGLQFAIDQGDLLYNSVGGGVTLTKRW</sequence>
<dbReference type="AlphaFoldDB" id="A0A419W920"/>
<dbReference type="EMBL" id="RAPN01000001">
    <property type="protein sequence ID" value="RKD91977.1"/>
    <property type="molecule type" value="Genomic_DNA"/>
</dbReference>
<keyword evidence="2" id="KW-1185">Reference proteome</keyword>
<proteinExistence type="predicted"/>
<dbReference type="Gene3D" id="2.40.160.130">
    <property type="entry name" value="Capsule assembly protein Wzi"/>
    <property type="match status" value="1"/>
</dbReference>
<comment type="caution">
    <text evidence="1">The sequence shown here is derived from an EMBL/GenBank/DDBJ whole genome shotgun (WGS) entry which is preliminary data.</text>
</comment>
<evidence type="ECO:0000313" key="1">
    <source>
        <dbReference type="EMBL" id="RKD91977.1"/>
    </source>
</evidence>